<protein>
    <recommendedName>
        <fullName evidence="5">CCDC66 domain-containing protein</fullName>
    </recommendedName>
</protein>
<evidence type="ECO:0000256" key="2">
    <source>
        <dbReference type="SAM" id="MobiDB-lite"/>
    </source>
</evidence>
<evidence type="ECO:0000256" key="1">
    <source>
        <dbReference type="SAM" id="Coils"/>
    </source>
</evidence>
<dbReference type="GO" id="GO:0005813">
    <property type="term" value="C:centrosome"/>
    <property type="evidence" value="ECO:0007669"/>
    <property type="project" value="InterPro"/>
</dbReference>
<feature type="coiled-coil region" evidence="1">
    <location>
        <begin position="135"/>
        <end position="194"/>
    </location>
</feature>
<dbReference type="GO" id="GO:0032467">
    <property type="term" value="P:positive regulation of cytokinesis"/>
    <property type="evidence" value="ECO:0007669"/>
    <property type="project" value="InterPro"/>
</dbReference>
<evidence type="ECO:0000313" key="4">
    <source>
        <dbReference type="EMBL" id="JAS13551.1"/>
    </source>
</evidence>
<gene>
    <name evidence="4" type="ORF">g.14388</name>
    <name evidence="3" type="ORF">g.14389</name>
</gene>
<evidence type="ECO:0000313" key="3">
    <source>
        <dbReference type="EMBL" id="JAS11872.1"/>
    </source>
</evidence>
<dbReference type="AlphaFoldDB" id="A0A1B6CEK9"/>
<dbReference type="PANTHER" id="PTHR21616">
    <property type="entry name" value="CENTROSOME SPINDLE POLE ASSOCIATED PROTEIN"/>
    <property type="match status" value="1"/>
</dbReference>
<dbReference type="GO" id="GO:0000922">
    <property type="term" value="C:spindle pole"/>
    <property type="evidence" value="ECO:0007669"/>
    <property type="project" value="InterPro"/>
</dbReference>
<feature type="region of interest" description="Disordered" evidence="2">
    <location>
        <begin position="213"/>
        <end position="234"/>
    </location>
</feature>
<dbReference type="PANTHER" id="PTHR21616:SF2">
    <property type="entry name" value="CENTROSOME AND SPINDLE POLE-ASSOCIATED PROTEIN 1"/>
    <property type="match status" value="1"/>
</dbReference>
<keyword evidence="1" id="KW-0175">Coiled coil</keyword>
<dbReference type="EMBL" id="GEDC01025426">
    <property type="protein sequence ID" value="JAS11872.1"/>
    <property type="molecule type" value="Transcribed_RNA"/>
</dbReference>
<feature type="region of interest" description="Disordered" evidence="2">
    <location>
        <begin position="304"/>
        <end position="326"/>
    </location>
</feature>
<organism evidence="3">
    <name type="scientific">Clastoptera arizonana</name>
    <name type="common">Arizona spittle bug</name>
    <dbReference type="NCBI Taxonomy" id="38151"/>
    <lineage>
        <taxon>Eukaryota</taxon>
        <taxon>Metazoa</taxon>
        <taxon>Ecdysozoa</taxon>
        <taxon>Arthropoda</taxon>
        <taxon>Hexapoda</taxon>
        <taxon>Insecta</taxon>
        <taxon>Pterygota</taxon>
        <taxon>Neoptera</taxon>
        <taxon>Paraneoptera</taxon>
        <taxon>Hemiptera</taxon>
        <taxon>Auchenorrhyncha</taxon>
        <taxon>Cercopoidea</taxon>
        <taxon>Clastopteridae</taxon>
        <taxon>Clastoptera</taxon>
    </lineage>
</organism>
<proteinExistence type="predicted"/>
<reference evidence="3" key="1">
    <citation type="submission" date="2015-12" db="EMBL/GenBank/DDBJ databases">
        <title>De novo transcriptome assembly of four potential Pierce s Disease insect vectors from Arizona vineyards.</title>
        <authorList>
            <person name="Tassone E.E."/>
        </authorList>
    </citation>
    <scope>NUCLEOTIDE SEQUENCE</scope>
</reference>
<dbReference type="InterPro" id="IPR026708">
    <property type="entry name" value="CSPP1"/>
</dbReference>
<feature type="compositionally biased region" description="Polar residues" evidence="2">
    <location>
        <begin position="310"/>
        <end position="326"/>
    </location>
</feature>
<dbReference type="GO" id="GO:0005874">
    <property type="term" value="C:microtubule"/>
    <property type="evidence" value="ECO:0007669"/>
    <property type="project" value="InterPro"/>
</dbReference>
<evidence type="ECO:0008006" key="5">
    <source>
        <dbReference type="Google" id="ProtNLM"/>
    </source>
</evidence>
<sequence length="466" mass="54029">MVRIGEYSPLNIKLRPSGHIVMGLGEYEERKKLLLEQRKKEYCQYKEQALLMANNCQTLKKQLHAGEQKIENVKNVSTQTENLCQNERCIQQPQEVLTDLSIRSPSTMDSKMCLKKNELTPNQIKQFLYREELMKQISERQQIEAQKKLQEKLEEEAIEAKFKQQQMEIDKKYESEVEKKMQEALKKREQEEALHRHLIEMEKQTMQRKQQRCKNHVASPSRNNFEGSSKINKPRKDDYHEEFLKNPSINYPQVENNGIVEELNENEDLPSEQIVCLDSRCDNPKETKTICDNVLNNKRDVIRKKANVKSPKSTSPSRNNITSNSPSFTVLNYVDPISEMRQRHAEAEDILCMPLSEYSIDNSPASVPVQNDPLPPLSNIETKDFIQPTTRPKSPPIPAATTRARTISDKLHDKWLIPAVEKYVVTPIDIHSHNSRSVLTQLGAFRKHLQLEQMRMINNSSSGKKN</sequence>
<dbReference type="EMBL" id="GEDC01023747">
    <property type="protein sequence ID" value="JAS13551.1"/>
    <property type="molecule type" value="Transcribed_RNA"/>
</dbReference>
<feature type="compositionally biased region" description="Polar residues" evidence="2">
    <location>
        <begin position="218"/>
        <end position="231"/>
    </location>
</feature>
<name>A0A1B6CEK9_9HEMI</name>
<accession>A0A1B6CEK9</accession>